<evidence type="ECO:0000313" key="3">
    <source>
        <dbReference type="Proteomes" id="UP000193689"/>
    </source>
</evidence>
<feature type="transmembrane region" description="Helical" evidence="1">
    <location>
        <begin position="213"/>
        <end position="232"/>
    </location>
</feature>
<proteinExistence type="predicted"/>
<dbReference type="AlphaFoldDB" id="A0A1Y2E891"/>
<evidence type="ECO:0000256" key="1">
    <source>
        <dbReference type="SAM" id="Phobius"/>
    </source>
</evidence>
<feature type="transmembrane region" description="Helical" evidence="1">
    <location>
        <begin position="279"/>
        <end position="297"/>
    </location>
</feature>
<dbReference type="EMBL" id="MCFJ01000004">
    <property type="protein sequence ID" value="ORY67534.1"/>
    <property type="molecule type" value="Genomic_DNA"/>
</dbReference>
<keyword evidence="1" id="KW-1133">Transmembrane helix</keyword>
<reference evidence="2 3" key="1">
    <citation type="submission" date="2016-07" db="EMBL/GenBank/DDBJ databases">
        <title>Pervasive Adenine N6-methylation of Active Genes in Fungi.</title>
        <authorList>
            <consortium name="DOE Joint Genome Institute"/>
            <person name="Mondo S.J."/>
            <person name="Dannebaum R.O."/>
            <person name="Kuo R.C."/>
            <person name="Labutti K."/>
            <person name="Haridas S."/>
            <person name="Kuo A."/>
            <person name="Salamov A."/>
            <person name="Ahrendt S.R."/>
            <person name="Lipzen A."/>
            <person name="Sullivan W."/>
            <person name="Andreopoulos W.B."/>
            <person name="Clum A."/>
            <person name="Lindquist E."/>
            <person name="Daum C."/>
            <person name="Ramamoorthy G.K."/>
            <person name="Gryganskyi A."/>
            <person name="Culley D."/>
            <person name="Magnuson J.K."/>
            <person name="James T.Y."/>
            <person name="O'Malley M.A."/>
            <person name="Stajich J.E."/>
            <person name="Spatafora J.W."/>
            <person name="Visel A."/>
            <person name="Grigoriev I.V."/>
        </authorList>
    </citation>
    <scope>NUCLEOTIDE SEQUENCE [LARGE SCALE GENOMIC DNA]</scope>
    <source>
        <strain evidence="2 3">CBS 129021</strain>
    </source>
</reference>
<dbReference type="Proteomes" id="UP000193689">
    <property type="component" value="Unassembled WGS sequence"/>
</dbReference>
<accession>A0A1Y2E891</accession>
<feature type="transmembrane region" description="Helical" evidence="1">
    <location>
        <begin position="93"/>
        <end position="117"/>
    </location>
</feature>
<keyword evidence="1" id="KW-0812">Transmembrane</keyword>
<sequence length="386" mass="45178">MTWRNVFRFRTTKRLRVVPSSHCKASGIDDIGERTHLLNSDQTYDDRDFPYDPKASPTDVPLIQEAGQELFQIYRIFHHVTPQILRTYRLRSILCFLLALSIVISQILFQALAIPWINANSTSYMALSAVIGVPEILVHIVDLVWVPITNDLDAFFHDKLREWPGIHRKENKTVRDALRKCENVDDIIHLTITKIFIVIFSLCQAFWHRLGGWTVLGSLGVILANWAWRWCLGQCAAIRDNVDKRVERYIAFNYGTEEKYEKAWEEYSKSKFERGRSDFARSFTWELVLFLAIFFLTPEGTQLAIYAKMLKDVYSLDDHLDKITKSSVPSWTLMKACYEFDLSRKLEYKGDEEMNRKMSRELPFAWDEEMGDKRDWKRHFISGGSP</sequence>
<name>A0A1Y2E891_9PEZI</name>
<dbReference type="InParanoid" id="A0A1Y2E891"/>
<dbReference type="GeneID" id="63779797"/>
<evidence type="ECO:0000313" key="2">
    <source>
        <dbReference type="EMBL" id="ORY67534.1"/>
    </source>
</evidence>
<gene>
    <name evidence="2" type="ORF">BCR38DRAFT_483149</name>
</gene>
<comment type="caution">
    <text evidence="2">The sequence shown here is derived from an EMBL/GenBank/DDBJ whole genome shotgun (WGS) entry which is preliminary data.</text>
</comment>
<dbReference type="RefSeq" id="XP_040718158.1">
    <property type="nucleotide sequence ID" value="XM_040863585.1"/>
</dbReference>
<keyword evidence="1" id="KW-0472">Membrane</keyword>
<feature type="transmembrane region" description="Helical" evidence="1">
    <location>
        <begin position="123"/>
        <end position="146"/>
    </location>
</feature>
<organism evidence="2 3">
    <name type="scientific">Pseudomassariella vexata</name>
    <dbReference type="NCBI Taxonomy" id="1141098"/>
    <lineage>
        <taxon>Eukaryota</taxon>
        <taxon>Fungi</taxon>
        <taxon>Dikarya</taxon>
        <taxon>Ascomycota</taxon>
        <taxon>Pezizomycotina</taxon>
        <taxon>Sordariomycetes</taxon>
        <taxon>Xylariomycetidae</taxon>
        <taxon>Amphisphaeriales</taxon>
        <taxon>Pseudomassariaceae</taxon>
        <taxon>Pseudomassariella</taxon>
    </lineage>
</organism>
<protein>
    <submittedName>
        <fullName evidence="2">Uncharacterized protein</fullName>
    </submittedName>
</protein>
<feature type="transmembrane region" description="Helical" evidence="1">
    <location>
        <begin position="187"/>
        <end position="207"/>
    </location>
</feature>
<keyword evidence="3" id="KW-1185">Reference proteome</keyword>